<accession>A0A813D4R1</accession>
<dbReference type="EMBL" id="CAJNNW010005648">
    <property type="protein sequence ID" value="CAE8647593.1"/>
    <property type="molecule type" value="Genomic_DNA"/>
</dbReference>
<dbReference type="InterPro" id="IPR032710">
    <property type="entry name" value="NTF2-like_dom_sf"/>
</dbReference>
<gene>
    <name evidence="1" type="ORF">PGLA1383_LOCUS2268</name>
    <name evidence="2" type="ORF">PGLA2088_LOCUS5812</name>
</gene>
<evidence type="ECO:0000313" key="1">
    <source>
        <dbReference type="EMBL" id="CAE8583287.1"/>
    </source>
</evidence>
<protein>
    <submittedName>
        <fullName evidence="1">Uncharacterized protein</fullName>
    </submittedName>
</protein>
<sequence length="190" mass="20999">MAPSWTEDFSHDDNNYVGPWNFGPTQGLRAWYEGEHLHIDAAIPDSQWKQFLRAATNTTATTASCGLVQWTGEFVGVPPPKSHPKVVLPVLDFYVLEGKRININCCLVDVVDLFMQAGYQVVPKSPLKQEGHRAPNAMDGLPAPLGSIFTKKTLLGLSKSGNDLGPGEKKWWAENLNWYGPGGRWNSSFS</sequence>
<dbReference type="AlphaFoldDB" id="A0A813D4R1"/>
<organism evidence="1 3">
    <name type="scientific">Polarella glacialis</name>
    <name type="common">Dinoflagellate</name>
    <dbReference type="NCBI Taxonomy" id="89957"/>
    <lineage>
        <taxon>Eukaryota</taxon>
        <taxon>Sar</taxon>
        <taxon>Alveolata</taxon>
        <taxon>Dinophyceae</taxon>
        <taxon>Suessiales</taxon>
        <taxon>Suessiaceae</taxon>
        <taxon>Polarella</taxon>
    </lineage>
</organism>
<name>A0A813D4R1_POLGL</name>
<comment type="caution">
    <text evidence="1">The sequence shown here is derived from an EMBL/GenBank/DDBJ whole genome shotgun (WGS) entry which is preliminary data.</text>
</comment>
<dbReference type="Proteomes" id="UP000626109">
    <property type="component" value="Unassembled WGS sequence"/>
</dbReference>
<evidence type="ECO:0000313" key="2">
    <source>
        <dbReference type="EMBL" id="CAE8647593.1"/>
    </source>
</evidence>
<proteinExistence type="predicted"/>
<keyword evidence="3" id="KW-1185">Reference proteome</keyword>
<evidence type="ECO:0000313" key="3">
    <source>
        <dbReference type="Proteomes" id="UP000654075"/>
    </source>
</evidence>
<dbReference type="SUPFAM" id="SSF54427">
    <property type="entry name" value="NTF2-like"/>
    <property type="match status" value="1"/>
</dbReference>
<reference evidence="1" key="1">
    <citation type="submission" date="2021-02" db="EMBL/GenBank/DDBJ databases">
        <authorList>
            <person name="Dougan E. K."/>
            <person name="Rhodes N."/>
            <person name="Thang M."/>
            <person name="Chan C."/>
        </authorList>
    </citation>
    <scope>NUCLEOTIDE SEQUENCE</scope>
</reference>
<dbReference type="EMBL" id="CAJNNV010000667">
    <property type="protein sequence ID" value="CAE8583287.1"/>
    <property type="molecule type" value="Genomic_DNA"/>
</dbReference>
<dbReference type="Proteomes" id="UP000654075">
    <property type="component" value="Unassembled WGS sequence"/>
</dbReference>
<dbReference type="Gene3D" id="3.10.450.50">
    <property type="match status" value="1"/>
</dbReference>